<feature type="domain" description="Solute-binding protein family 3/N-terminal" evidence="3">
    <location>
        <begin position="25"/>
        <end position="246"/>
    </location>
</feature>
<sequence length="246" mass="28019">MKKLVLLLCCCLALTQIQTAAQETKLGAFVYPPFYVEQNGQIEGIAVEIITELFERLHLNWNLTMYPLKRALKYMETGKLDAIIILIKNPERAEYIDFTDPVITVRGLIWSAADRGAIEFAQLSDLSRYKLGVTLGYSYGPEFDQLVQSFPHVDPVNSDLLNFTKLLNNRIEAFPCNEIVAKSLFKQNPELQGKFTHAPNAFITWDLRIGISKKSPLVEKIETINSILTALHKEEVIEQLVKKYIE</sequence>
<accession>A0A081C0L5</accession>
<dbReference type="AlphaFoldDB" id="A0A081C0L5"/>
<keyword evidence="5" id="KW-1185">Reference proteome</keyword>
<organism evidence="4">
    <name type="scientific">Vecturithrix granuli</name>
    <dbReference type="NCBI Taxonomy" id="1499967"/>
    <lineage>
        <taxon>Bacteria</taxon>
        <taxon>Candidatus Moduliflexota</taxon>
        <taxon>Candidatus Vecturitrichia</taxon>
        <taxon>Candidatus Vecturitrichales</taxon>
        <taxon>Candidatus Vecturitrichaceae</taxon>
        <taxon>Candidatus Vecturithrix</taxon>
    </lineage>
</organism>
<dbReference type="PANTHER" id="PTHR35936:SF25">
    <property type="entry name" value="ABC TRANSPORTER SUBSTRATE-BINDING PROTEIN"/>
    <property type="match status" value="1"/>
</dbReference>
<evidence type="ECO:0000313" key="4">
    <source>
        <dbReference type="EMBL" id="GAK58120.1"/>
    </source>
</evidence>
<evidence type="ECO:0000259" key="3">
    <source>
        <dbReference type="SMART" id="SM00062"/>
    </source>
</evidence>
<evidence type="ECO:0000313" key="5">
    <source>
        <dbReference type="Proteomes" id="UP000030661"/>
    </source>
</evidence>
<dbReference type="HOGENOM" id="CLU_064076_8_0_0"/>
<proteinExistence type="predicted"/>
<dbReference type="Gene3D" id="3.40.190.10">
    <property type="entry name" value="Periplasmic binding protein-like II"/>
    <property type="match status" value="2"/>
</dbReference>
<evidence type="ECO:0000256" key="1">
    <source>
        <dbReference type="ARBA" id="ARBA00022729"/>
    </source>
</evidence>
<evidence type="ECO:0000256" key="2">
    <source>
        <dbReference type="SAM" id="SignalP"/>
    </source>
</evidence>
<dbReference type="PANTHER" id="PTHR35936">
    <property type="entry name" value="MEMBRANE-BOUND LYTIC MUREIN TRANSGLYCOSYLASE F"/>
    <property type="match status" value="1"/>
</dbReference>
<feature type="chain" id="PRO_5001755508" evidence="2">
    <location>
        <begin position="21"/>
        <end position="246"/>
    </location>
</feature>
<feature type="signal peptide" evidence="2">
    <location>
        <begin position="1"/>
        <end position="20"/>
    </location>
</feature>
<dbReference type="Proteomes" id="UP000030661">
    <property type="component" value="Unassembled WGS sequence"/>
</dbReference>
<protein>
    <submittedName>
        <fullName evidence="4">Extracellular solute-binding protein, family 3</fullName>
    </submittedName>
</protein>
<reference evidence="4" key="1">
    <citation type="journal article" date="2015" name="PeerJ">
        <title>First genomic representation of candidate bacterial phylum KSB3 points to enhanced environmental sensing as a trigger of wastewater bulking.</title>
        <authorList>
            <person name="Sekiguchi Y."/>
            <person name="Ohashi A."/>
            <person name="Parks D.H."/>
            <person name="Yamauchi T."/>
            <person name="Tyson G.W."/>
            <person name="Hugenholtz P."/>
        </authorList>
    </citation>
    <scope>NUCLEOTIDE SEQUENCE [LARGE SCALE GENOMIC DNA]</scope>
</reference>
<dbReference type="InterPro" id="IPR001638">
    <property type="entry name" value="Solute-binding_3/MltF_N"/>
</dbReference>
<dbReference type="SMART" id="SM00062">
    <property type="entry name" value="PBPb"/>
    <property type="match status" value="1"/>
</dbReference>
<dbReference type="EMBL" id="DF820467">
    <property type="protein sequence ID" value="GAK58120.1"/>
    <property type="molecule type" value="Genomic_DNA"/>
</dbReference>
<dbReference type="STRING" id="1499967.U27_05093"/>
<gene>
    <name evidence="4" type="ORF">U27_05093</name>
</gene>
<dbReference type="SUPFAM" id="SSF53850">
    <property type="entry name" value="Periplasmic binding protein-like II"/>
    <property type="match status" value="1"/>
</dbReference>
<dbReference type="eggNOG" id="COG0834">
    <property type="taxonomic scope" value="Bacteria"/>
</dbReference>
<dbReference type="Pfam" id="PF00497">
    <property type="entry name" value="SBP_bac_3"/>
    <property type="match status" value="1"/>
</dbReference>
<keyword evidence="1 2" id="KW-0732">Signal</keyword>
<name>A0A081C0L5_VECG1</name>